<sequence length="117" mass="13595">MPFTRKAIILLIFLFFEESDGYCPTAKEGETVTFKGTFTHIFEDPVEIIWSKEGIVPTYSKCNRLIGCRDSEDKTQTSLVLKGNNVYKFSFQIKNVTKNDFGLWETDVQWGFGFRTW</sequence>
<dbReference type="SUPFAM" id="SSF48726">
    <property type="entry name" value="Immunoglobulin"/>
    <property type="match status" value="1"/>
</dbReference>
<dbReference type="Proteomes" id="UP000076420">
    <property type="component" value="Unassembled WGS sequence"/>
</dbReference>
<evidence type="ECO:0000256" key="1">
    <source>
        <dbReference type="SAM" id="SignalP"/>
    </source>
</evidence>
<dbReference type="AlphaFoldDB" id="A0A2C9KUP2"/>
<evidence type="ECO:0000313" key="2">
    <source>
        <dbReference type="EnsemblMetazoa" id="BGLB023760-PA"/>
    </source>
</evidence>
<keyword evidence="1" id="KW-0732">Signal</keyword>
<protein>
    <submittedName>
        <fullName evidence="2">Uncharacterized protein</fullName>
    </submittedName>
</protein>
<proteinExistence type="predicted"/>
<reference evidence="2" key="1">
    <citation type="submission" date="2020-05" db="UniProtKB">
        <authorList>
            <consortium name="EnsemblMetazoa"/>
        </authorList>
    </citation>
    <scope>IDENTIFICATION</scope>
    <source>
        <strain evidence="2">BB02</strain>
    </source>
</reference>
<dbReference type="VEuPathDB" id="VectorBase:BGLB023760"/>
<dbReference type="EnsemblMetazoa" id="BGLB023760-RA">
    <property type="protein sequence ID" value="BGLB023760-PA"/>
    <property type="gene ID" value="BGLB023760"/>
</dbReference>
<feature type="chain" id="PRO_5013084413" evidence="1">
    <location>
        <begin position="22"/>
        <end position="117"/>
    </location>
</feature>
<name>A0A2C9KUP2_BIOGL</name>
<feature type="signal peptide" evidence="1">
    <location>
        <begin position="1"/>
        <end position="21"/>
    </location>
</feature>
<dbReference type="Gene3D" id="2.60.40.10">
    <property type="entry name" value="Immunoglobulins"/>
    <property type="match status" value="1"/>
</dbReference>
<dbReference type="InterPro" id="IPR036179">
    <property type="entry name" value="Ig-like_dom_sf"/>
</dbReference>
<dbReference type="InterPro" id="IPR013783">
    <property type="entry name" value="Ig-like_fold"/>
</dbReference>
<evidence type="ECO:0000313" key="3">
    <source>
        <dbReference type="Proteomes" id="UP000076420"/>
    </source>
</evidence>
<dbReference type="KEGG" id="bgt:106075794"/>
<gene>
    <name evidence="2" type="primary">106075794</name>
</gene>
<accession>A0A2C9KUP2</accession>
<organism evidence="2 3">
    <name type="scientific">Biomphalaria glabrata</name>
    <name type="common">Bloodfluke planorb</name>
    <name type="synonym">Freshwater snail</name>
    <dbReference type="NCBI Taxonomy" id="6526"/>
    <lineage>
        <taxon>Eukaryota</taxon>
        <taxon>Metazoa</taxon>
        <taxon>Spiralia</taxon>
        <taxon>Lophotrochozoa</taxon>
        <taxon>Mollusca</taxon>
        <taxon>Gastropoda</taxon>
        <taxon>Heterobranchia</taxon>
        <taxon>Euthyneura</taxon>
        <taxon>Panpulmonata</taxon>
        <taxon>Hygrophila</taxon>
        <taxon>Lymnaeoidea</taxon>
        <taxon>Planorbidae</taxon>
        <taxon>Biomphalaria</taxon>
    </lineage>
</organism>
<dbReference type="VEuPathDB" id="VectorBase:BGLAX_045876"/>